<dbReference type="InterPro" id="IPR011989">
    <property type="entry name" value="ARM-like"/>
</dbReference>
<feature type="compositionally biased region" description="Basic and acidic residues" evidence="2">
    <location>
        <begin position="1"/>
        <end position="12"/>
    </location>
</feature>
<reference evidence="4" key="2">
    <citation type="journal article" date="2015" name="Genome Biol.">
        <title>Comparative genomics of Steinernema reveals deeply conserved gene regulatory networks.</title>
        <authorList>
            <person name="Dillman A.R."/>
            <person name="Macchietto M."/>
            <person name="Porter C.F."/>
            <person name="Rogers A."/>
            <person name="Williams B."/>
            <person name="Antoshechkin I."/>
            <person name="Lee M.M."/>
            <person name="Goodwin Z."/>
            <person name="Lu X."/>
            <person name="Lewis E.E."/>
            <person name="Goodrich-Blair H."/>
            <person name="Stock S.P."/>
            <person name="Adams B.J."/>
            <person name="Sternberg P.W."/>
            <person name="Mortazavi A."/>
        </authorList>
    </citation>
    <scope>NUCLEOTIDE SEQUENCE [LARGE SCALE GENOMIC DNA]</scope>
    <source>
        <strain evidence="4">ALL</strain>
    </source>
</reference>
<dbReference type="PROSITE" id="PS51271">
    <property type="entry name" value="WAPL"/>
    <property type="match status" value="1"/>
</dbReference>
<dbReference type="STRING" id="34508.A0A4U8V2G1"/>
<evidence type="ECO:0000259" key="3">
    <source>
        <dbReference type="PROSITE" id="PS51271"/>
    </source>
</evidence>
<dbReference type="InterPro" id="IPR012502">
    <property type="entry name" value="WAPL_dom"/>
</dbReference>
<dbReference type="OrthoDB" id="78088at2759"/>
<organism evidence="4">
    <name type="scientific">Steinernema carpocapsae</name>
    <name type="common">Entomopathogenic nematode</name>
    <dbReference type="NCBI Taxonomy" id="34508"/>
    <lineage>
        <taxon>Eukaryota</taxon>
        <taxon>Metazoa</taxon>
        <taxon>Ecdysozoa</taxon>
        <taxon>Nematoda</taxon>
        <taxon>Chromadorea</taxon>
        <taxon>Rhabditida</taxon>
        <taxon>Tylenchina</taxon>
        <taxon>Panagrolaimomorpha</taxon>
        <taxon>Strongyloidoidea</taxon>
        <taxon>Steinernematidae</taxon>
        <taxon>Steinernema</taxon>
    </lineage>
</organism>
<reference evidence="4" key="3">
    <citation type="journal article" date="2019" name="G3 (Bethesda)">
        <title>Hybrid Assembly of the Genome of the Entomopathogenic Nematode Steinernema carpocapsae Identifies the X-Chromosome.</title>
        <authorList>
            <person name="Serra L."/>
            <person name="Macchietto M."/>
            <person name="Macias-Munoz A."/>
            <person name="McGill C.J."/>
            <person name="Rodriguez I.M."/>
            <person name="Rodriguez B."/>
            <person name="Murad R."/>
            <person name="Mortazavi A."/>
        </authorList>
    </citation>
    <scope>NUCLEOTIDE SEQUENCE [LARGE SCALE GENOMIC DNA]</scope>
    <source>
        <strain evidence="4">ALL</strain>
    </source>
</reference>
<dbReference type="Pfam" id="PF07814">
    <property type="entry name" value="WAPL"/>
    <property type="match status" value="1"/>
</dbReference>
<accession>A0A4U8V2G1</accession>
<dbReference type="PANTHER" id="PTHR22100">
    <property type="entry name" value="WINGS APART-LIKE PROTEIN HOMOLOG"/>
    <property type="match status" value="1"/>
</dbReference>
<dbReference type="AlphaFoldDB" id="A0A4U8V2G1"/>
<evidence type="ECO:0000256" key="2">
    <source>
        <dbReference type="SAM" id="MobiDB-lite"/>
    </source>
</evidence>
<feature type="compositionally biased region" description="Low complexity" evidence="2">
    <location>
        <begin position="36"/>
        <end position="54"/>
    </location>
</feature>
<feature type="region of interest" description="Disordered" evidence="2">
    <location>
        <begin position="1"/>
        <end position="133"/>
    </location>
</feature>
<dbReference type="Gene3D" id="1.25.10.10">
    <property type="entry name" value="Leucine-rich Repeat Variant"/>
    <property type="match status" value="1"/>
</dbReference>
<dbReference type="EMBL" id="AZBU02000001">
    <property type="protein sequence ID" value="TMS40052.1"/>
    <property type="molecule type" value="Genomic_DNA"/>
</dbReference>
<evidence type="ECO:0000313" key="4">
    <source>
        <dbReference type="EMBL" id="TMS40052.1"/>
    </source>
</evidence>
<sequence length="764" mass="86563">MSDPFGKPKDKASSLFDLAFKNKPRPKAAATPQPEPTDSSDSAVPSTSSKSSPSLFDFTDKDDVKPPVGASKNTASLSKRVIAMELDDVFPDSPEQKKVRVEAASATNTVSKRSRQNGNSDEQEDAKRMKDTENTFVPCSTEATSSADATQGKRKFFVSNRPRPTYNYRPNWGGEEPKMPPSPVLVTAPRPPIRPRSQQYLNAQPMVLPGRGAIRFTIPPDFRPSRAAAPIPAQKIRNVRDPSQMLQSGQYDDFRHDLEYFMESINESTTTDNVKRLCLVQMTKKCISPEFRQFLRSRNTLNVILIRLQNDRQDPGLNLALSCFLFMMLRESGVVPFEAKALSCISSLLKTAIDESLCDDLYKNTRHQCWKVIQEWHSSLPHKDQRFDVPIEEYLTAPHLVLEALGSIVSWKGEYVSRPAFPKEELLSHGILQWMADKIDTSVQELIKNKIDDEDKLVAIIAQLNRSFRIIEYAIEFHKKNQAFMINHRSNLLVQGCTHFFRFSLDYLKEATEQSEIDEVVLNCLESCSRAILNLSHGSELCAKKFGDTPEFLHNAAHLYAYVLPKFADKAYDLRIMMSSVLINLVERSKVNCEKVRNMTLMFYVNKTEEEDTCLQGLTKLFLYHEASARTIDEDLDRDLIDANEEEADESEEDDGRLKRPQEMTEGEMLKSVQEAMNKASLHMEDSVCASYVALLVGCLIQHDRDAAMVVKDLLPDKSFHLLIDQLRRFFDFMREANKGVDANGSLLRIIKVLEGYEGGPNSD</sequence>
<dbReference type="PANTHER" id="PTHR22100:SF13">
    <property type="entry name" value="WINGS APART-LIKE PROTEIN HOMOLOG"/>
    <property type="match status" value="1"/>
</dbReference>
<comment type="similarity">
    <text evidence="1">Belongs to the WAPL family.</text>
</comment>
<evidence type="ECO:0000256" key="1">
    <source>
        <dbReference type="ARBA" id="ARBA00006854"/>
    </source>
</evidence>
<protein>
    <recommendedName>
        <fullName evidence="3">WAPL domain-containing protein</fullName>
    </recommendedName>
</protein>
<reference evidence="4" key="1">
    <citation type="submission" date="2013-11" db="EMBL/GenBank/DDBJ databases">
        <authorList>
            <person name="Sternberg P."/>
            <person name="Dillman A."/>
            <person name="Macchietto M."/>
        </authorList>
    </citation>
    <scope>NUCLEOTIDE SEQUENCE</scope>
    <source>
        <strain evidence="4">ALL</strain>
    </source>
</reference>
<name>A0A4U8V2G1_STECR</name>
<dbReference type="InterPro" id="IPR022771">
    <property type="entry name" value="WAPL_C"/>
</dbReference>
<feature type="domain" description="WAPL" evidence="3">
    <location>
        <begin position="226"/>
        <end position="737"/>
    </location>
</feature>
<feature type="compositionally biased region" description="Polar residues" evidence="2">
    <location>
        <begin position="105"/>
        <end position="120"/>
    </location>
</feature>
<gene>
    <name evidence="4" type="ORF">L596_006483</name>
</gene>
<dbReference type="InterPro" id="IPR039874">
    <property type="entry name" value="WAPL"/>
</dbReference>
<comment type="caution">
    <text evidence="4">The sequence shown here is derived from an EMBL/GenBank/DDBJ whole genome shotgun (WGS) entry which is preliminary data.</text>
</comment>
<proteinExistence type="inferred from homology"/>